<organism evidence="2 3">
    <name type="scientific">Rubellicoccus peritrichatus</name>
    <dbReference type="NCBI Taxonomy" id="3080537"/>
    <lineage>
        <taxon>Bacteria</taxon>
        <taxon>Pseudomonadati</taxon>
        <taxon>Verrucomicrobiota</taxon>
        <taxon>Opitutia</taxon>
        <taxon>Puniceicoccales</taxon>
        <taxon>Cerasicoccaceae</taxon>
        <taxon>Rubellicoccus</taxon>
    </lineage>
</organism>
<dbReference type="PANTHER" id="PTHR47197:SF3">
    <property type="entry name" value="DIHYDRO-HEME D1 DEHYDROGENASE"/>
    <property type="match status" value="1"/>
</dbReference>
<dbReference type="SUPFAM" id="SSF50974">
    <property type="entry name" value="Nitrous oxide reductase, N-terminal domain"/>
    <property type="match status" value="1"/>
</dbReference>
<protein>
    <recommendedName>
        <fullName evidence="1">Ig-like domain-containing protein</fullName>
    </recommendedName>
</protein>
<reference evidence="2 3" key="1">
    <citation type="submission" date="2023-10" db="EMBL/GenBank/DDBJ databases">
        <title>Rubellicoccus peritrichatus gen. nov., sp. nov., isolated from an algae of coral reef tank.</title>
        <authorList>
            <person name="Luo J."/>
        </authorList>
    </citation>
    <scope>NUCLEOTIDE SEQUENCE [LARGE SCALE GENOMIC DNA]</scope>
    <source>
        <strain evidence="2 3">CR14</strain>
    </source>
</reference>
<accession>A0AAQ3LC88</accession>
<dbReference type="SUPFAM" id="SSF48726">
    <property type="entry name" value="Immunoglobulin"/>
    <property type="match status" value="1"/>
</dbReference>
<dbReference type="RefSeq" id="WP_317835530.1">
    <property type="nucleotide sequence ID" value="NZ_CP136920.1"/>
</dbReference>
<gene>
    <name evidence="2" type="ORF">RZN69_07810</name>
</gene>
<evidence type="ECO:0000259" key="1">
    <source>
        <dbReference type="PROSITE" id="PS50835"/>
    </source>
</evidence>
<dbReference type="AlphaFoldDB" id="A0AAQ3LC88"/>
<evidence type="ECO:0000313" key="3">
    <source>
        <dbReference type="Proteomes" id="UP001304300"/>
    </source>
</evidence>
<dbReference type="Proteomes" id="UP001304300">
    <property type="component" value="Chromosome"/>
</dbReference>
<dbReference type="InterPro" id="IPR036179">
    <property type="entry name" value="Ig-like_dom_sf"/>
</dbReference>
<dbReference type="InterPro" id="IPR007110">
    <property type="entry name" value="Ig-like_dom"/>
</dbReference>
<dbReference type="Gene3D" id="2.130.10.10">
    <property type="entry name" value="YVTN repeat-like/Quinoprotein amine dehydrogenase"/>
    <property type="match status" value="2"/>
</dbReference>
<dbReference type="PROSITE" id="PS50835">
    <property type="entry name" value="IG_LIKE"/>
    <property type="match status" value="1"/>
</dbReference>
<dbReference type="Gene3D" id="2.60.40.10">
    <property type="entry name" value="Immunoglobulins"/>
    <property type="match status" value="1"/>
</dbReference>
<keyword evidence="3" id="KW-1185">Reference proteome</keyword>
<dbReference type="KEGG" id="puo:RZN69_07810"/>
<evidence type="ECO:0000313" key="2">
    <source>
        <dbReference type="EMBL" id="WOO42995.1"/>
    </source>
</evidence>
<dbReference type="InterPro" id="IPR011045">
    <property type="entry name" value="N2O_reductase_N"/>
</dbReference>
<sequence>MSIFRLFCIFLGLTTAPCWAGYGSILTYFEFGTADIVRDDNRDRVYCSVPSKNSVVILDSNSLEIVKTIYVGSNPAGMDVSSDGTKLYVANNGTNLEGIAVIDLEFFSVSHISTFSNPRDVAVGNGIVFSLEDELRAYSVESGIQLAGSLSTHNGGLHIYGGLIDISPDGNTLYYYNTGLSPSSWYWVDVSSWPGEVIQGGTWGSNGQDMAFSADGQYVTFASGAPYSIRKFLADDPSQSLGQMDTGAYPQAVEFSVDGDYIFAVHTSSHIDVWDANAFVLYREIPTSGELLDLECDRQGEKLFAGSSMSITVYDISTGPADDGPQDGEPKVISGPEGRLRVALGQPFEAEVIVEGEGLIYQWYKDGIAIIGERSTILSLESATADDEGLYHLRVSNLEGLRVISSKFYIDVVVPGEVPRGLDDAVAYSSGYHVSEWFGPFFMPMTSIDTFIYSLDFGWVWLSPEGSTAGVWFWSYELESWLWGSKGTARFFYDTSRSLWLFVESVDGGGAYVFNSVDGSWILIEV</sequence>
<dbReference type="EMBL" id="CP136920">
    <property type="protein sequence ID" value="WOO42995.1"/>
    <property type="molecule type" value="Genomic_DNA"/>
</dbReference>
<dbReference type="InterPro" id="IPR015943">
    <property type="entry name" value="WD40/YVTN_repeat-like_dom_sf"/>
</dbReference>
<dbReference type="InterPro" id="IPR051200">
    <property type="entry name" value="Host-pathogen_enzymatic-act"/>
</dbReference>
<dbReference type="InterPro" id="IPR013783">
    <property type="entry name" value="Ig-like_fold"/>
</dbReference>
<feature type="domain" description="Ig-like" evidence="1">
    <location>
        <begin position="330"/>
        <end position="405"/>
    </location>
</feature>
<name>A0AAQ3LC88_9BACT</name>
<dbReference type="PANTHER" id="PTHR47197">
    <property type="entry name" value="PROTEIN NIRF"/>
    <property type="match status" value="1"/>
</dbReference>
<proteinExistence type="predicted"/>